<protein>
    <submittedName>
        <fullName evidence="1">Uncharacterized protein</fullName>
    </submittedName>
</protein>
<sequence length="1295" mass="140498">MSQPNKPLIGAVFERKPSSSVPAPFNSSSKTTGFPAVQHRSTSAFARGREKAKAPAPAPDRNAPPPSVQPAADWRAQVSADNERRVAAMSAEERAREKADLEEQFGQGIGDLMRRIRAAREARERQQQRAQSPVHKPVPDAHLPQLKQIETLTTVDNPSDGPMVPPAMPRSPPPTPSPILSSASTRPSSPARASRKLRFADVTPKDVYVYESAPPSPRKKALALPAPTGEEGAISLGQYKGKQPAARHPPDPPTIQPPEEDKPAEGTPEDIRRRWFPHIPAHDPSLEWIEATPPPDPGASTTRFDLKGAPIPPAQSTALPTHLGLHHHAEGTHAGYTLDDIFLLARSSVPAQRATMLGVLSKIARRLGAMRRGSDEGMPELAGKEEELRKRMLAAGVEALGEKGSVGAQAVDVVWECVVGWNEELADIDGVELQDEQPAGLPSDEDPSDKSKRDAITALPVDFVLQQIAAVFGAGALPHESLERLLSILHRLAKHTNDVASAIVETPSLIANVLKLFLLTPIPPRPDSPLPSPLALQLLTTLASSSRATSRALLDPADSLLRFITTLPPSSPYPQPLAVSLLTHTLQLYATFASYGLYSHIATTASEPFARLSTYILSPECDSRPLLTAYARLLEIWTVCATDPHQTTPEHEILWSQISSWGWAEDLLDTREKLTSDERDWGAWAALWGAQAAWLEGARVNGIKGGEGERAAVLALVKPGFDGGREKDVFLGALGGFKRALDDLADGTGLPLLRALAAHASTISATIRLWLACFPPQASEPLSEPPFQLPFSLLNYVSAMADRHPLVSEMYKDGAPPYLHVFLRPVTAFFCEYLRLSRRNPTTTDDLWLAQASVILIRAMPGDEDAMRTVLEDIVALVNEKFLSTRGWAIPSAIWERGGMRILAPFLAFAVRPTEDASLAPRVPTPHSLKHATTQRLPPAWRVQRRAHGSGLPLSRDWPLAALDHVLRSGTSPVWAQLPPAWDASETDVVRAALLLARAVREALRANGLVASALGRAEAAFACMKVFMLEHGQVQGAPGEGSDGEVFRDAAVGALMEDLLAPCVLSASADGLSAAPAAPGQSEDLEAAAARFLGPGTPFYQFYTDFVALYDAISFAHPLFAALLLPPVSQRYAVDYRKLLFHDTAHVVGTLRTPVERVVGERLGEFLWPAESDAQLIGAYLGLLLGRKARGAIEGFVRLLVVHHLAANIWPELRDSAPGPAAEDRGKKLLEAVVRQGKHEEVREVVLYWQRREGRVALPPVCFDLDGERRKGRLTWVKTWAGDDLVQRIEGLLGA</sequence>
<reference evidence="1" key="2">
    <citation type="journal article" date="2022" name="New Phytol.">
        <title>Evolutionary transition to the ectomycorrhizal habit in the genomes of a hyperdiverse lineage of mushroom-forming fungi.</title>
        <authorList>
            <person name="Looney B."/>
            <person name="Miyauchi S."/>
            <person name="Morin E."/>
            <person name="Drula E."/>
            <person name="Courty P.E."/>
            <person name="Kohler A."/>
            <person name="Kuo A."/>
            <person name="LaButti K."/>
            <person name="Pangilinan J."/>
            <person name="Lipzen A."/>
            <person name="Riley R."/>
            <person name="Andreopoulos W."/>
            <person name="He G."/>
            <person name="Johnson J."/>
            <person name="Nolan M."/>
            <person name="Tritt A."/>
            <person name="Barry K.W."/>
            <person name="Grigoriev I.V."/>
            <person name="Nagy L.G."/>
            <person name="Hibbett D."/>
            <person name="Henrissat B."/>
            <person name="Matheny P.B."/>
            <person name="Labbe J."/>
            <person name="Martin F.M."/>
        </authorList>
    </citation>
    <scope>NUCLEOTIDE SEQUENCE</scope>
    <source>
        <strain evidence="1">HHB10654</strain>
    </source>
</reference>
<evidence type="ECO:0000313" key="1">
    <source>
        <dbReference type="EMBL" id="KAI0058241.1"/>
    </source>
</evidence>
<accession>A0ACB8SQP3</accession>
<keyword evidence="2" id="KW-1185">Reference proteome</keyword>
<reference evidence="1" key="1">
    <citation type="submission" date="2021-03" db="EMBL/GenBank/DDBJ databases">
        <authorList>
            <consortium name="DOE Joint Genome Institute"/>
            <person name="Ahrendt S."/>
            <person name="Looney B.P."/>
            <person name="Miyauchi S."/>
            <person name="Morin E."/>
            <person name="Drula E."/>
            <person name="Courty P.E."/>
            <person name="Chicoki N."/>
            <person name="Fauchery L."/>
            <person name="Kohler A."/>
            <person name="Kuo A."/>
            <person name="Labutti K."/>
            <person name="Pangilinan J."/>
            <person name="Lipzen A."/>
            <person name="Riley R."/>
            <person name="Andreopoulos W."/>
            <person name="He G."/>
            <person name="Johnson J."/>
            <person name="Barry K.W."/>
            <person name="Grigoriev I.V."/>
            <person name="Nagy L."/>
            <person name="Hibbett D."/>
            <person name="Henrissat B."/>
            <person name="Matheny P.B."/>
            <person name="Labbe J."/>
            <person name="Martin F."/>
        </authorList>
    </citation>
    <scope>NUCLEOTIDE SEQUENCE</scope>
    <source>
        <strain evidence="1">HHB10654</strain>
    </source>
</reference>
<name>A0ACB8SQP3_9AGAM</name>
<evidence type="ECO:0000313" key="2">
    <source>
        <dbReference type="Proteomes" id="UP000814140"/>
    </source>
</evidence>
<organism evidence="1 2">
    <name type="scientific">Artomyces pyxidatus</name>
    <dbReference type="NCBI Taxonomy" id="48021"/>
    <lineage>
        <taxon>Eukaryota</taxon>
        <taxon>Fungi</taxon>
        <taxon>Dikarya</taxon>
        <taxon>Basidiomycota</taxon>
        <taxon>Agaricomycotina</taxon>
        <taxon>Agaricomycetes</taxon>
        <taxon>Russulales</taxon>
        <taxon>Auriscalpiaceae</taxon>
        <taxon>Artomyces</taxon>
    </lineage>
</organism>
<dbReference type="Proteomes" id="UP000814140">
    <property type="component" value="Unassembled WGS sequence"/>
</dbReference>
<gene>
    <name evidence="1" type="ORF">BV25DRAFT_1919451</name>
</gene>
<proteinExistence type="predicted"/>
<comment type="caution">
    <text evidence="1">The sequence shown here is derived from an EMBL/GenBank/DDBJ whole genome shotgun (WGS) entry which is preliminary data.</text>
</comment>
<dbReference type="EMBL" id="MU277237">
    <property type="protein sequence ID" value="KAI0058241.1"/>
    <property type="molecule type" value="Genomic_DNA"/>
</dbReference>